<gene>
    <name evidence="3" type="ORF">GCM10010315_54820</name>
</gene>
<evidence type="ECO:0000313" key="4">
    <source>
        <dbReference type="Proteomes" id="UP001500886"/>
    </source>
</evidence>
<keyword evidence="4" id="KW-1185">Reference proteome</keyword>
<evidence type="ECO:0000313" key="3">
    <source>
        <dbReference type="EMBL" id="GAA2724598.1"/>
    </source>
</evidence>
<reference evidence="3 4" key="1">
    <citation type="journal article" date="2019" name="Int. J. Syst. Evol. Microbiol.">
        <title>The Global Catalogue of Microorganisms (GCM) 10K type strain sequencing project: providing services to taxonomists for standard genome sequencing and annotation.</title>
        <authorList>
            <consortium name="The Broad Institute Genomics Platform"/>
            <consortium name="The Broad Institute Genome Sequencing Center for Infectious Disease"/>
            <person name="Wu L."/>
            <person name="Ma J."/>
        </authorList>
    </citation>
    <scope>NUCLEOTIDE SEQUENCE [LARGE SCALE GENOMIC DNA]</scope>
    <source>
        <strain evidence="3 4">JCM 4542</strain>
    </source>
</reference>
<evidence type="ECO:0000259" key="2">
    <source>
        <dbReference type="Pfam" id="PF13581"/>
    </source>
</evidence>
<proteinExistence type="predicted"/>
<organism evidence="3 4">
    <name type="scientific">Streptomyces luteosporeus</name>
    <dbReference type="NCBI Taxonomy" id="173856"/>
    <lineage>
        <taxon>Bacteria</taxon>
        <taxon>Bacillati</taxon>
        <taxon>Actinomycetota</taxon>
        <taxon>Actinomycetes</taxon>
        <taxon>Kitasatosporales</taxon>
        <taxon>Streptomycetaceae</taxon>
        <taxon>Streptomyces</taxon>
    </lineage>
</organism>
<dbReference type="CDD" id="cd16936">
    <property type="entry name" value="HATPase_RsbW-like"/>
    <property type="match status" value="1"/>
</dbReference>
<dbReference type="InterPro" id="IPR050267">
    <property type="entry name" value="Anti-sigma-factor_SerPK"/>
</dbReference>
<feature type="domain" description="Histidine kinase/HSP90-like ATPase" evidence="2">
    <location>
        <begin position="37"/>
        <end position="158"/>
    </location>
</feature>
<dbReference type="PANTHER" id="PTHR35526">
    <property type="entry name" value="ANTI-SIGMA-F FACTOR RSBW-RELATED"/>
    <property type="match status" value="1"/>
</dbReference>
<comment type="caution">
    <text evidence="3">The sequence shown here is derived from an EMBL/GenBank/DDBJ whole genome shotgun (WGS) entry which is preliminary data.</text>
</comment>
<dbReference type="Pfam" id="PF13581">
    <property type="entry name" value="HATPase_c_2"/>
    <property type="match status" value="1"/>
</dbReference>
<dbReference type="EMBL" id="BAAASL010000026">
    <property type="protein sequence ID" value="GAA2724598.1"/>
    <property type="molecule type" value="Genomic_DNA"/>
</dbReference>
<keyword evidence="3" id="KW-0067">ATP-binding</keyword>
<keyword evidence="3" id="KW-0547">Nucleotide-binding</keyword>
<dbReference type="PANTHER" id="PTHR35526:SF3">
    <property type="entry name" value="ANTI-SIGMA-F FACTOR RSBW"/>
    <property type="match status" value="1"/>
</dbReference>
<evidence type="ECO:0000256" key="1">
    <source>
        <dbReference type="ARBA" id="ARBA00022527"/>
    </source>
</evidence>
<dbReference type="Proteomes" id="UP001500886">
    <property type="component" value="Unassembled WGS sequence"/>
</dbReference>
<dbReference type="Gene3D" id="3.30.565.10">
    <property type="entry name" value="Histidine kinase-like ATPase, C-terminal domain"/>
    <property type="match status" value="1"/>
</dbReference>
<keyword evidence="1" id="KW-0808">Transferase</keyword>
<name>A0ABN3U5C7_9ACTN</name>
<keyword evidence="1" id="KW-0723">Serine/threonine-protein kinase</keyword>
<accession>A0ABN3U5C7</accession>
<keyword evidence="1" id="KW-0418">Kinase</keyword>
<protein>
    <submittedName>
        <fullName evidence="3">ATP-binding protein</fullName>
    </submittedName>
</protein>
<dbReference type="GO" id="GO:0005524">
    <property type="term" value="F:ATP binding"/>
    <property type="evidence" value="ECO:0007669"/>
    <property type="project" value="UniProtKB-KW"/>
</dbReference>
<dbReference type="InterPro" id="IPR036890">
    <property type="entry name" value="HATPase_C_sf"/>
</dbReference>
<sequence>MGTEGSTVLSPLWRGLPPIDPSTDSTSASCTLPPCFEAVGSARQFTRATLDQWELGTLFDEVALVVSELVTNSMRYALPADRMARFEGMAEMADLGWGRGAEPLVRLHLMRWTSRLVCAVRDPSETGPGPAAGEADAGAERGRGLFLVESFSDAWGWHPLAGATHGKVVWALFRLPRGRD</sequence>
<dbReference type="InterPro" id="IPR003594">
    <property type="entry name" value="HATPase_dom"/>
</dbReference>
<dbReference type="RefSeq" id="WP_344439059.1">
    <property type="nucleotide sequence ID" value="NZ_BAAASL010000026.1"/>
</dbReference>